<dbReference type="InterPro" id="IPR026870">
    <property type="entry name" value="Zinc_ribbon_dom"/>
</dbReference>
<comment type="caution">
    <text evidence="3">The sequence shown here is derived from an EMBL/GenBank/DDBJ whole genome shotgun (WGS) entry which is preliminary data.</text>
</comment>
<feature type="transmembrane region" description="Helical" evidence="1">
    <location>
        <begin position="105"/>
        <end position="125"/>
    </location>
</feature>
<reference evidence="3 4" key="1">
    <citation type="submission" date="2019-03" db="EMBL/GenBank/DDBJ databases">
        <title>Genomic Encyclopedia of Type Strains, Phase IV (KMG-IV): sequencing the most valuable type-strain genomes for metagenomic binning, comparative biology and taxonomic classification.</title>
        <authorList>
            <person name="Goeker M."/>
        </authorList>
    </citation>
    <scope>NUCLEOTIDE SEQUENCE [LARGE SCALE GENOMIC DNA]</scope>
    <source>
        <strain evidence="3 4">DSM 28287</strain>
    </source>
</reference>
<keyword evidence="4" id="KW-1185">Reference proteome</keyword>
<dbReference type="Pfam" id="PF13240">
    <property type="entry name" value="Zn_Ribbon_1"/>
    <property type="match status" value="1"/>
</dbReference>
<keyword evidence="1" id="KW-0472">Membrane</keyword>
<name>A0A4R6Q0A1_9FIRM</name>
<feature type="transmembrane region" description="Helical" evidence="1">
    <location>
        <begin position="63"/>
        <end position="85"/>
    </location>
</feature>
<evidence type="ECO:0000259" key="2">
    <source>
        <dbReference type="Pfam" id="PF13240"/>
    </source>
</evidence>
<evidence type="ECO:0000313" key="4">
    <source>
        <dbReference type="Proteomes" id="UP000295500"/>
    </source>
</evidence>
<organism evidence="3 4">
    <name type="scientific">Aminicella lysinilytica</name>
    <dbReference type="NCBI Taxonomy" id="433323"/>
    <lineage>
        <taxon>Bacteria</taxon>
        <taxon>Bacillati</taxon>
        <taxon>Bacillota</taxon>
        <taxon>Clostridia</taxon>
        <taxon>Peptostreptococcales</taxon>
        <taxon>Anaerovoracaceae</taxon>
        <taxon>Aminicella</taxon>
    </lineage>
</organism>
<keyword evidence="1" id="KW-1133">Transmembrane helix</keyword>
<proteinExistence type="predicted"/>
<dbReference type="Proteomes" id="UP000295500">
    <property type="component" value="Unassembled WGS sequence"/>
</dbReference>
<keyword evidence="1" id="KW-0812">Transmembrane</keyword>
<feature type="domain" description="Zinc-ribbon" evidence="2">
    <location>
        <begin position="3"/>
        <end position="24"/>
    </location>
</feature>
<gene>
    <name evidence="3" type="ORF">EV211_12520</name>
</gene>
<dbReference type="EMBL" id="SNXO01000025">
    <property type="protein sequence ID" value="TDP52866.1"/>
    <property type="molecule type" value="Genomic_DNA"/>
</dbReference>
<accession>A0A4R6Q0A1</accession>
<evidence type="ECO:0000256" key="1">
    <source>
        <dbReference type="SAM" id="Phobius"/>
    </source>
</evidence>
<protein>
    <submittedName>
        <fullName evidence="3">Zinc ribbon protein</fullName>
    </submittedName>
</protein>
<dbReference type="AlphaFoldDB" id="A0A4R6Q0A1"/>
<sequence>MNCKNCGTELKDGIAFCPSCGAKIESAFAQENTSTNDSKIDYSQRVFSPGTSTGNKTGTKDTLGLVASIVAIVFGVGMLFYGFSFNAMTFGADFYTYTYEGIQKIFQAICFSTGGILLSGGLMALDHYLKKGNK</sequence>
<dbReference type="RefSeq" id="WP_133528779.1">
    <property type="nucleotide sequence ID" value="NZ_SNXO01000025.1"/>
</dbReference>
<dbReference type="OrthoDB" id="2282303at2"/>
<evidence type="ECO:0000313" key="3">
    <source>
        <dbReference type="EMBL" id="TDP52866.1"/>
    </source>
</evidence>